<dbReference type="PANTHER" id="PTHR40274:SF4">
    <property type="entry name" value="BLL1406 PROTEIN"/>
    <property type="match status" value="1"/>
</dbReference>
<dbReference type="RefSeq" id="WP_387899500.1">
    <property type="nucleotide sequence ID" value="NZ_JBIAPK010000017.1"/>
</dbReference>
<dbReference type="Proteomes" id="UP001601976">
    <property type="component" value="Unassembled WGS sequence"/>
</dbReference>
<name>A0ABW6RPZ9_9ACTN</name>
<evidence type="ECO:0000256" key="1">
    <source>
        <dbReference type="SAM" id="SignalP"/>
    </source>
</evidence>
<dbReference type="InterPro" id="IPR011042">
    <property type="entry name" value="6-blade_b-propeller_TolB-like"/>
</dbReference>
<keyword evidence="3" id="KW-1185">Reference proteome</keyword>
<proteinExistence type="predicted"/>
<evidence type="ECO:0000313" key="3">
    <source>
        <dbReference type="Proteomes" id="UP001601976"/>
    </source>
</evidence>
<accession>A0ABW6RPZ9</accession>
<protein>
    <submittedName>
        <fullName evidence="2">Uncharacterized protein</fullName>
    </submittedName>
</protein>
<feature type="chain" id="PRO_5045419958" evidence="1">
    <location>
        <begin position="38"/>
        <end position="434"/>
    </location>
</feature>
<gene>
    <name evidence="2" type="ORF">ACFYWW_33925</name>
</gene>
<keyword evidence="1" id="KW-0732">Signal</keyword>
<dbReference type="PANTHER" id="PTHR40274">
    <property type="entry name" value="VIRGINIAMYCIN B LYASE"/>
    <property type="match status" value="1"/>
</dbReference>
<sequence>MHARTRGSGTLRHAVAAAMTVAALAGGVLASAPAAVAAVPAVDCTVTPLRCPTIAGIGGAADVALDGTGKAYVSATNGVLHEVNVQDGGARRLATGLGDAVGLALDGEGHAYVVNRGGELNRVDLKTGVVTRVATGLGEGVKVALDRQGHAYVADLSGGILWRIALADGSKTPVATPRLKHAKGVALDGRGRAYVSSKLGSLYEVDLDNGSSRRVLVDWPDENTPGVAVTGSGTVVLSTREGHLYEVDPESGRVRLAARNLGDAFGMTVDVKGDVYITQWRQGKLVKVTGAVRPSPGGGLEVTAVPNITAVPGDKAVPRVKVTNHGTSAIGTQDIRLTLGPAHVGWHYNVIYQDRQGGLIETRCTVDRGDPTTSLCPDVPLNLAPGQSAELRTEVRLSDQARPCELPAVTWHIGDKKAKSDWLVLNRDGSRPRC</sequence>
<comment type="caution">
    <text evidence="2">The sequence shown here is derived from an EMBL/GenBank/DDBJ whole genome shotgun (WGS) entry which is preliminary data.</text>
</comment>
<dbReference type="InterPro" id="IPR051344">
    <property type="entry name" value="Vgb"/>
</dbReference>
<feature type="signal peptide" evidence="1">
    <location>
        <begin position="1"/>
        <end position="37"/>
    </location>
</feature>
<dbReference type="EMBL" id="JBIAPK010000017">
    <property type="protein sequence ID" value="MFF3343628.1"/>
    <property type="molecule type" value="Genomic_DNA"/>
</dbReference>
<reference evidence="2 3" key="1">
    <citation type="submission" date="2024-10" db="EMBL/GenBank/DDBJ databases">
        <title>The Natural Products Discovery Center: Release of the First 8490 Sequenced Strains for Exploring Actinobacteria Biosynthetic Diversity.</title>
        <authorList>
            <person name="Kalkreuter E."/>
            <person name="Kautsar S.A."/>
            <person name="Yang D."/>
            <person name="Bader C.D."/>
            <person name="Teijaro C.N."/>
            <person name="Fluegel L."/>
            <person name="Davis C.M."/>
            <person name="Simpson J.R."/>
            <person name="Lauterbach L."/>
            <person name="Steele A.D."/>
            <person name="Gui C."/>
            <person name="Meng S."/>
            <person name="Li G."/>
            <person name="Viehrig K."/>
            <person name="Ye F."/>
            <person name="Su P."/>
            <person name="Kiefer A.F."/>
            <person name="Nichols A."/>
            <person name="Cepeda A.J."/>
            <person name="Yan W."/>
            <person name="Fan B."/>
            <person name="Jiang Y."/>
            <person name="Adhikari A."/>
            <person name="Zheng C.-J."/>
            <person name="Schuster L."/>
            <person name="Cowan T.M."/>
            <person name="Smanski M.J."/>
            <person name="Chevrette M.G."/>
            <person name="De Carvalho L.P.S."/>
            <person name="Shen B."/>
        </authorList>
    </citation>
    <scope>NUCLEOTIDE SEQUENCE [LARGE SCALE GENOMIC DNA]</scope>
    <source>
        <strain evidence="2 3">NPDC003029</strain>
    </source>
</reference>
<organism evidence="2 3">
    <name type="scientific">Streptomyces flavidovirens</name>
    <dbReference type="NCBI Taxonomy" id="67298"/>
    <lineage>
        <taxon>Bacteria</taxon>
        <taxon>Bacillati</taxon>
        <taxon>Actinomycetota</taxon>
        <taxon>Actinomycetes</taxon>
        <taxon>Kitasatosporales</taxon>
        <taxon>Streptomycetaceae</taxon>
        <taxon>Streptomyces</taxon>
    </lineage>
</organism>
<dbReference type="SUPFAM" id="SSF63825">
    <property type="entry name" value="YWTD domain"/>
    <property type="match status" value="1"/>
</dbReference>
<evidence type="ECO:0000313" key="2">
    <source>
        <dbReference type="EMBL" id="MFF3343628.1"/>
    </source>
</evidence>
<dbReference type="Gene3D" id="2.120.10.30">
    <property type="entry name" value="TolB, C-terminal domain"/>
    <property type="match status" value="1"/>
</dbReference>